<dbReference type="Pfam" id="PF13837">
    <property type="entry name" value="Myb_DNA-bind_4"/>
    <property type="match status" value="1"/>
</dbReference>
<feature type="domain" description="Myb/SANT-like DNA-binding" evidence="2">
    <location>
        <begin position="67"/>
        <end position="150"/>
    </location>
</feature>
<proteinExistence type="evidence at transcript level"/>
<dbReference type="Gene3D" id="1.10.10.60">
    <property type="entry name" value="Homeodomain-like"/>
    <property type="match status" value="1"/>
</dbReference>
<organism evidence="3">
    <name type="scientific">Ceratitis capitata</name>
    <name type="common">Mediterranean fruit fly</name>
    <name type="synonym">Tephritis capitata</name>
    <dbReference type="NCBI Taxonomy" id="7213"/>
    <lineage>
        <taxon>Eukaryota</taxon>
        <taxon>Metazoa</taxon>
        <taxon>Ecdysozoa</taxon>
        <taxon>Arthropoda</taxon>
        <taxon>Hexapoda</taxon>
        <taxon>Insecta</taxon>
        <taxon>Pterygota</taxon>
        <taxon>Neoptera</taxon>
        <taxon>Endopterygota</taxon>
        <taxon>Diptera</taxon>
        <taxon>Brachycera</taxon>
        <taxon>Muscomorpha</taxon>
        <taxon>Tephritoidea</taxon>
        <taxon>Tephritidae</taxon>
        <taxon>Ceratitis</taxon>
        <taxon>Ceratitis</taxon>
    </lineage>
</organism>
<sequence>MQYRGSKTTVPKRKIANTPSPSTEEEVENVEYLDECVIEDNEDNIIEGAPQQHLAEAHPTFVDTFYPNAVHCLISLYREKYEKQMNDSNKIQNLNTKIWKDISKDMHECFFEFDAQQVQQKYTQLRRQYFSVSSRKDAESFDYFQPLHEIYKDKLISTFLNGHNSTVYSTRKPSASKRIIYRDEELFSSPCKLDKHISVGKSEDTKEISIKEHEFKESFEQNQTVDDNSNQVESRPERSFSKDICKRNLNELIEIEDVSLPSTKRVKSTVNTIKAPMLSTGSLKQEFKELPETNPQTVFFNESKDDMTLAAYNEAQQRRHDEKMNLLRKTLILQERALDVHSKLLEQLIKRVK</sequence>
<dbReference type="AlphaFoldDB" id="W8B4M2"/>
<feature type="compositionally biased region" description="Polar residues" evidence="1">
    <location>
        <begin position="220"/>
        <end position="233"/>
    </location>
</feature>
<dbReference type="InterPro" id="IPR044822">
    <property type="entry name" value="Myb_DNA-bind_4"/>
</dbReference>
<dbReference type="EMBL" id="GAMC01014547">
    <property type="protein sequence ID" value="JAB92008.1"/>
    <property type="molecule type" value="mRNA"/>
</dbReference>
<evidence type="ECO:0000259" key="2">
    <source>
        <dbReference type="Pfam" id="PF13837"/>
    </source>
</evidence>
<dbReference type="EMBL" id="GAMC01014545">
    <property type="protein sequence ID" value="JAB92010.1"/>
    <property type="molecule type" value="mRNA"/>
</dbReference>
<dbReference type="EMBL" id="GAMC01014543">
    <property type="protein sequence ID" value="JAB92012.1"/>
    <property type="molecule type" value="mRNA"/>
</dbReference>
<evidence type="ECO:0000313" key="3">
    <source>
        <dbReference type="EMBL" id="JAB92008.1"/>
    </source>
</evidence>
<reference evidence="3" key="1">
    <citation type="submission" date="2013-07" db="EMBL/GenBank/DDBJ databases">
        <authorList>
            <person name="Geib S."/>
        </authorList>
    </citation>
    <scope>NUCLEOTIDE SEQUENCE</scope>
</reference>
<evidence type="ECO:0000256" key="1">
    <source>
        <dbReference type="SAM" id="MobiDB-lite"/>
    </source>
</evidence>
<reference evidence="3" key="2">
    <citation type="journal article" date="2014" name="BMC Genomics">
        <title>A genomic perspective to assessing quality of mass-reared SIT flies used in Mediterranean fruit fly (Ceratitis capitata) eradication in California.</title>
        <authorList>
            <person name="Calla B."/>
            <person name="Hall B."/>
            <person name="Hou S."/>
            <person name="Geib S.M."/>
        </authorList>
    </citation>
    <scope>NUCLEOTIDE SEQUENCE</scope>
</reference>
<accession>W8B4M2</accession>
<feature type="region of interest" description="Disordered" evidence="1">
    <location>
        <begin position="1"/>
        <end position="26"/>
    </location>
</feature>
<protein>
    <recommendedName>
        <fullName evidence="2">Myb/SANT-like DNA-binding domain-containing protein</fullName>
    </recommendedName>
</protein>
<name>W8B4M2_CERCA</name>
<feature type="region of interest" description="Disordered" evidence="1">
    <location>
        <begin position="218"/>
        <end position="239"/>
    </location>
</feature>